<reference evidence="1 2" key="1">
    <citation type="submission" date="2021-07" db="EMBL/GenBank/DDBJ databases">
        <title>Flavobacterium sp. nov. isolated from sediment on the Taihu Lake.</title>
        <authorList>
            <person name="Qu J.-H."/>
        </authorList>
    </citation>
    <scope>NUCLEOTIDE SEQUENCE [LARGE SCALE GENOMIC DNA]</scope>
    <source>
        <strain evidence="1 2">NAS39</strain>
    </source>
</reference>
<evidence type="ECO:0000313" key="2">
    <source>
        <dbReference type="Proteomes" id="UP000812031"/>
    </source>
</evidence>
<proteinExistence type="predicted"/>
<organism evidence="1 2">
    <name type="scientific">Flavobacterium taihuense</name>
    <dbReference type="NCBI Taxonomy" id="2857508"/>
    <lineage>
        <taxon>Bacteria</taxon>
        <taxon>Pseudomonadati</taxon>
        <taxon>Bacteroidota</taxon>
        <taxon>Flavobacteriia</taxon>
        <taxon>Flavobacteriales</taxon>
        <taxon>Flavobacteriaceae</taxon>
        <taxon>Flavobacterium</taxon>
    </lineage>
</organism>
<keyword evidence="2" id="KW-1185">Reference proteome</keyword>
<dbReference type="RefSeq" id="WP_219318607.1">
    <property type="nucleotide sequence ID" value="NZ_JAHWYN010000018.1"/>
</dbReference>
<accession>A0ABS6XZL8</accession>
<evidence type="ECO:0000313" key="1">
    <source>
        <dbReference type="EMBL" id="MBW4362114.1"/>
    </source>
</evidence>
<gene>
    <name evidence="1" type="ORF">KZH69_16615</name>
</gene>
<sequence>MSDDLLKSKIELLKEQIDNLEKSGFFTEKEMDKYSYLLRNEIEAYERQLTRDNIDVIDAQILTPNHQEA</sequence>
<comment type="caution">
    <text evidence="1">The sequence shown here is derived from an EMBL/GenBank/DDBJ whole genome shotgun (WGS) entry which is preliminary data.</text>
</comment>
<dbReference type="Proteomes" id="UP000812031">
    <property type="component" value="Unassembled WGS sequence"/>
</dbReference>
<name>A0ABS6XZL8_9FLAO</name>
<protein>
    <submittedName>
        <fullName evidence="1">Uncharacterized protein</fullName>
    </submittedName>
</protein>
<dbReference type="EMBL" id="JAHWYN010000018">
    <property type="protein sequence ID" value="MBW4362114.1"/>
    <property type="molecule type" value="Genomic_DNA"/>
</dbReference>